<feature type="compositionally biased region" description="Basic and acidic residues" evidence="7">
    <location>
        <begin position="341"/>
        <end position="362"/>
    </location>
</feature>
<dbReference type="Gene3D" id="2.30.30.40">
    <property type="entry name" value="SH3 Domains"/>
    <property type="match status" value="1"/>
</dbReference>
<evidence type="ECO:0000313" key="11">
    <source>
        <dbReference type="Proteomes" id="UP000649617"/>
    </source>
</evidence>
<dbReference type="CDD" id="cd00174">
    <property type="entry name" value="SH3"/>
    <property type="match status" value="1"/>
</dbReference>
<dbReference type="SUPFAM" id="SSF53448">
    <property type="entry name" value="Nucleotide-diphospho-sugar transferases"/>
    <property type="match status" value="1"/>
</dbReference>
<dbReference type="InterPro" id="IPR001452">
    <property type="entry name" value="SH3_domain"/>
</dbReference>
<evidence type="ECO:0000256" key="7">
    <source>
        <dbReference type="SAM" id="MobiDB-lite"/>
    </source>
</evidence>
<dbReference type="PROSITE" id="PS50002">
    <property type="entry name" value="SH3"/>
    <property type="match status" value="1"/>
</dbReference>
<dbReference type="Gene3D" id="2.102.10.10">
    <property type="entry name" value="Rieske [2Fe-2S] iron-sulphur domain"/>
    <property type="match status" value="1"/>
</dbReference>
<feature type="domain" description="SH3" evidence="8">
    <location>
        <begin position="1049"/>
        <end position="1115"/>
    </location>
</feature>
<dbReference type="Gene3D" id="3.90.550.20">
    <property type="match status" value="1"/>
</dbReference>
<evidence type="ECO:0000256" key="2">
    <source>
        <dbReference type="ARBA" id="ARBA00022714"/>
    </source>
</evidence>
<evidence type="ECO:0000256" key="4">
    <source>
        <dbReference type="ARBA" id="ARBA00023004"/>
    </source>
</evidence>
<dbReference type="EMBL" id="CAJNIZ010046571">
    <property type="protein sequence ID" value="CAE7751525.1"/>
    <property type="molecule type" value="Genomic_DNA"/>
</dbReference>
<dbReference type="SUPFAM" id="SSF50044">
    <property type="entry name" value="SH3-domain"/>
    <property type="match status" value="1"/>
</dbReference>
<dbReference type="InterPro" id="IPR036922">
    <property type="entry name" value="Rieske_2Fe-2S_sf"/>
</dbReference>
<evidence type="ECO:0000259" key="8">
    <source>
        <dbReference type="PROSITE" id="PS50002"/>
    </source>
</evidence>
<dbReference type="SMART" id="SM00326">
    <property type="entry name" value="SH3"/>
    <property type="match status" value="1"/>
</dbReference>
<proteinExistence type="predicted"/>
<sequence>MLNPKSDVIIPKPCARPVPKIMHFIWLCSPLSETRASHVQGFAIQNPKYRIFFWTDTEIPLASKKVLENGTSARHAGPIEFKDAYAEAQSFQSLRLIRHLDNFHEDNRNPGVCALKSHFWRLEAPLKYGGIYIDMDHVATRGFDEVGGAELWRWPFVTHKVCGANIGNHIFSGDKGSGFLDFAIKVIMERCEKLSSCNVLEGTGPPPFAMSVLRYNASDMAFIGDSINSSATRALRRTGQSIPGADEKVSDSRQKRCWGRAGEDNALFGGERDKQSSGCNASGAEELQRLVVWWSEKHKEVGYCRDGYTGGSLRAHCEDVRAWSSADFRRNSDRAIQLLPGHRDSGQQRQQDRLPRHCRSGERLPPASRTDHGRALPREKAAGDCPGCLRSQLQIWHAAHAGTPGVAAIIWPAAPLLLVGTPGNDSMQNIVVNSERAFRIVDYMVLKVSQSTDPDITEIERRATTLSTANIWKTMFACEENYGKRTAIRMTLNDDVCDPPMLRPENRPLKPVFIHQFSKQLSGSQAGEELQLEPYWSYEEEVAAGTTMSTEEYAKFVEMTTVRQASGQVHEPRCRGARVAKPYHAVMSQPSEPIGLILDSEDPRYCWVPTEIQRCSDLVDGSQWISALEQQLQAEPKPSRQLRMTVSEGDNPQFWAAGATLRARNDALRKMQPPARKLTLLTQHEVLFWFNVGPGIQKRDRVYVTDSICPHQGVCLLEGELKDVEDLANQRQAMVRCPRHNKTFDLRTGESMGNCERLRVYPAKFHQGRYYVQVPVSETNGMLQVLPETCLAAQDEDVEMMEEPDTKRPRFCLPPTPVTNAIRTTRTLGAPITDWEQPKYKGEQRTMTRFQDQSSAPARQGAHIKLRTVAGSPDPGERARSCKGPGPARNEEPMKIIDRSFPGDMEEFKSKIEGALQGQDGNTEMDYDQETVIWTSTKGATIVFRQANHNVRIQAKEGLCRVYLNACPFLEAAARGAADSAMERGSTRAATSIRLGGTNAYAGSRAPSQAFAPKASSAAGFSRPMSLAGGASAVAGRAAPSANSQLKPQVPYNRVVTIEFEPESEGELRLCQNETIQVIQDDGDDNSLERWVCGRNLETGAVGWFPLNNTRRADQAA</sequence>
<evidence type="ECO:0000256" key="5">
    <source>
        <dbReference type="ARBA" id="ARBA00023014"/>
    </source>
</evidence>
<gene>
    <name evidence="10" type="ORF">SPIL2461_LOCUS21762</name>
</gene>
<evidence type="ECO:0000259" key="9">
    <source>
        <dbReference type="PROSITE" id="PS51296"/>
    </source>
</evidence>
<dbReference type="Proteomes" id="UP000649617">
    <property type="component" value="Unassembled WGS sequence"/>
</dbReference>
<keyword evidence="2" id="KW-0001">2Fe-2S</keyword>
<evidence type="ECO:0000256" key="6">
    <source>
        <dbReference type="PROSITE-ProRule" id="PRU00192"/>
    </source>
</evidence>
<dbReference type="Pfam" id="PF04488">
    <property type="entry name" value="Gly_transf_sug"/>
    <property type="match status" value="1"/>
</dbReference>
<dbReference type="Pfam" id="PF00355">
    <property type="entry name" value="Rieske"/>
    <property type="match status" value="1"/>
</dbReference>
<dbReference type="InterPro" id="IPR017941">
    <property type="entry name" value="Rieske_2Fe-2S"/>
</dbReference>
<feature type="compositionally biased region" description="Basic and acidic residues" evidence="7">
    <location>
        <begin position="369"/>
        <end position="378"/>
    </location>
</feature>
<dbReference type="SUPFAM" id="SSF50022">
    <property type="entry name" value="ISP domain"/>
    <property type="match status" value="1"/>
</dbReference>
<evidence type="ECO:0008006" key="12">
    <source>
        <dbReference type="Google" id="ProtNLM"/>
    </source>
</evidence>
<keyword evidence="1 6" id="KW-0728">SH3 domain</keyword>
<evidence type="ECO:0000256" key="3">
    <source>
        <dbReference type="ARBA" id="ARBA00022723"/>
    </source>
</evidence>
<keyword evidence="5" id="KW-0411">Iron-sulfur</keyword>
<accession>A0A812Y0W5</accession>
<dbReference type="AlphaFoldDB" id="A0A812Y0W5"/>
<dbReference type="InterPro" id="IPR036028">
    <property type="entry name" value="SH3-like_dom_sf"/>
</dbReference>
<dbReference type="InterPro" id="IPR007577">
    <property type="entry name" value="GlycoTrfase_DXD_sugar-bd_CS"/>
</dbReference>
<name>A0A812Y0W5_SYMPI</name>
<keyword evidence="11" id="KW-1185">Reference proteome</keyword>
<feature type="domain" description="Rieske" evidence="9">
    <location>
        <begin position="697"/>
        <end position="772"/>
    </location>
</feature>
<evidence type="ECO:0000256" key="1">
    <source>
        <dbReference type="ARBA" id="ARBA00022443"/>
    </source>
</evidence>
<organism evidence="10 11">
    <name type="scientific">Symbiodinium pilosum</name>
    <name type="common">Dinoflagellate</name>
    <dbReference type="NCBI Taxonomy" id="2952"/>
    <lineage>
        <taxon>Eukaryota</taxon>
        <taxon>Sar</taxon>
        <taxon>Alveolata</taxon>
        <taxon>Dinophyceae</taxon>
        <taxon>Suessiales</taxon>
        <taxon>Symbiodiniaceae</taxon>
        <taxon>Symbiodinium</taxon>
    </lineage>
</organism>
<evidence type="ECO:0000313" key="10">
    <source>
        <dbReference type="EMBL" id="CAE7751525.1"/>
    </source>
</evidence>
<comment type="caution">
    <text evidence="10">The sequence shown here is derived from an EMBL/GenBank/DDBJ whole genome shotgun (WGS) entry which is preliminary data.</text>
</comment>
<keyword evidence="3" id="KW-0479">Metal-binding</keyword>
<keyword evidence="4" id="KW-0408">Iron</keyword>
<feature type="region of interest" description="Disordered" evidence="7">
    <location>
        <begin position="869"/>
        <end position="893"/>
    </location>
</feature>
<dbReference type="OrthoDB" id="426882at2759"/>
<feature type="region of interest" description="Disordered" evidence="7">
    <location>
        <begin position="339"/>
        <end position="378"/>
    </location>
</feature>
<protein>
    <recommendedName>
        <fullName evidence="12">Rieske domain-containing protein</fullName>
    </recommendedName>
</protein>
<dbReference type="Pfam" id="PF00018">
    <property type="entry name" value="SH3_1"/>
    <property type="match status" value="1"/>
</dbReference>
<dbReference type="GO" id="GO:0046872">
    <property type="term" value="F:metal ion binding"/>
    <property type="evidence" value="ECO:0007669"/>
    <property type="project" value="UniProtKB-KW"/>
</dbReference>
<dbReference type="PROSITE" id="PS51296">
    <property type="entry name" value="RIESKE"/>
    <property type="match status" value="1"/>
</dbReference>
<reference evidence="10" key="1">
    <citation type="submission" date="2021-02" db="EMBL/GenBank/DDBJ databases">
        <authorList>
            <person name="Dougan E. K."/>
            <person name="Rhodes N."/>
            <person name="Thang M."/>
            <person name="Chan C."/>
        </authorList>
    </citation>
    <scope>NUCLEOTIDE SEQUENCE</scope>
</reference>
<dbReference type="InterPro" id="IPR029044">
    <property type="entry name" value="Nucleotide-diphossugar_trans"/>
</dbReference>
<dbReference type="GO" id="GO:0051537">
    <property type="term" value="F:2 iron, 2 sulfur cluster binding"/>
    <property type="evidence" value="ECO:0007669"/>
    <property type="project" value="UniProtKB-KW"/>
</dbReference>